<sequence>MSKILKNKEFFLPLLLTVVVIVLDQITKALVVAKIPPYGLGFQLFGDFFRIVHVYNTGAAFSLGHDLNPLASFLFLRILPLLIMIVVVVIYFKTKSFSYPQRWFIAGIIGGGFGNLIDRFFNSKGVVDFIDVKFYGIFGMQRWPTFNIADSSIVICGILLIISFIIQERKMKKEVTNEN</sequence>
<evidence type="ECO:0000256" key="2">
    <source>
        <dbReference type="ARBA" id="ARBA00022475"/>
    </source>
</evidence>
<feature type="transmembrane region" description="Helical" evidence="10">
    <location>
        <begin position="70"/>
        <end position="91"/>
    </location>
</feature>
<dbReference type="EC" id="3.4.23.36" evidence="10"/>
<evidence type="ECO:0000256" key="3">
    <source>
        <dbReference type="ARBA" id="ARBA00022519"/>
    </source>
</evidence>
<comment type="pathway">
    <text evidence="10">Protein modification; lipoprotein biosynthesis (signal peptide cleavage).</text>
</comment>
<keyword evidence="8 10" id="KW-1133">Transmembrane helix</keyword>
<evidence type="ECO:0000256" key="5">
    <source>
        <dbReference type="ARBA" id="ARBA00022692"/>
    </source>
</evidence>
<proteinExistence type="inferred from homology"/>
<keyword evidence="6 10" id="KW-0064">Aspartyl protease</keyword>
<dbReference type="AlphaFoldDB" id="A0A0B7GTY3"/>
<dbReference type="GO" id="GO:0005886">
    <property type="term" value="C:plasma membrane"/>
    <property type="evidence" value="ECO:0007669"/>
    <property type="project" value="UniProtKB-SubCell"/>
</dbReference>
<comment type="function">
    <text evidence="10 11">This protein specifically catalyzes the removal of signal peptides from prolipoproteins.</text>
</comment>
<protein>
    <recommendedName>
        <fullName evidence="10">Lipoprotein signal peptidase</fullName>
        <ecNumber evidence="10">3.4.23.36</ecNumber>
    </recommendedName>
    <alternativeName>
        <fullName evidence="10">Prolipoprotein signal peptidase</fullName>
    </alternativeName>
    <alternativeName>
        <fullName evidence="10">Signal peptidase II</fullName>
        <shortName evidence="10">SPase II</shortName>
    </alternativeName>
</protein>
<dbReference type="Pfam" id="PF01252">
    <property type="entry name" value="Peptidase_A8"/>
    <property type="match status" value="1"/>
</dbReference>
<keyword evidence="9 10" id="KW-0472">Membrane</keyword>
<evidence type="ECO:0000256" key="7">
    <source>
        <dbReference type="ARBA" id="ARBA00022801"/>
    </source>
</evidence>
<evidence type="ECO:0000256" key="10">
    <source>
        <dbReference type="HAMAP-Rule" id="MF_00161"/>
    </source>
</evidence>
<evidence type="ECO:0000313" key="13">
    <source>
        <dbReference type="EMBL" id="CEM62099.1"/>
    </source>
</evidence>
<dbReference type="PROSITE" id="PS00855">
    <property type="entry name" value="SPASE_II"/>
    <property type="match status" value="1"/>
</dbReference>
<dbReference type="HAMAP" id="MF_00161">
    <property type="entry name" value="LspA"/>
    <property type="match status" value="1"/>
</dbReference>
<keyword evidence="13" id="KW-0449">Lipoprotein</keyword>
<dbReference type="PRINTS" id="PR00781">
    <property type="entry name" value="LIPOSIGPTASE"/>
</dbReference>
<organism evidence="13 14">
    <name type="scientific">Treponema phagedenis</name>
    <dbReference type="NCBI Taxonomy" id="162"/>
    <lineage>
        <taxon>Bacteria</taxon>
        <taxon>Pseudomonadati</taxon>
        <taxon>Spirochaetota</taxon>
        <taxon>Spirochaetia</taxon>
        <taxon>Spirochaetales</taxon>
        <taxon>Treponemataceae</taxon>
        <taxon>Treponema</taxon>
    </lineage>
</organism>
<keyword evidence="2 10" id="KW-1003">Cell membrane</keyword>
<dbReference type="GO" id="GO:0004190">
    <property type="term" value="F:aspartic-type endopeptidase activity"/>
    <property type="evidence" value="ECO:0007669"/>
    <property type="project" value="UniProtKB-UniRule"/>
</dbReference>
<evidence type="ECO:0000256" key="12">
    <source>
        <dbReference type="RuleBase" id="RU004181"/>
    </source>
</evidence>
<accession>A0A0B7GTY3</accession>
<evidence type="ECO:0000256" key="6">
    <source>
        <dbReference type="ARBA" id="ARBA00022750"/>
    </source>
</evidence>
<evidence type="ECO:0000256" key="9">
    <source>
        <dbReference type="ARBA" id="ARBA00023136"/>
    </source>
</evidence>
<evidence type="ECO:0000256" key="11">
    <source>
        <dbReference type="RuleBase" id="RU000594"/>
    </source>
</evidence>
<feature type="transmembrane region" description="Helical" evidence="10">
    <location>
        <begin position="148"/>
        <end position="166"/>
    </location>
</feature>
<evidence type="ECO:0000256" key="1">
    <source>
        <dbReference type="ARBA" id="ARBA00006139"/>
    </source>
</evidence>
<keyword evidence="14" id="KW-1185">Reference proteome</keyword>
<dbReference type="Proteomes" id="UP000042527">
    <property type="component" value="Unassembled WGS sequence"/>
</dbReference>
<feature type="active site" evidence="10">
    <location>
        <position position="150"/>
    </location>
</feature>
<keyword evidence="5 10" id="KW-0812">Transmembrane</keyword>
<dbReference type="PANTHER" id="PTHR33695">
    <property type="entry name" value="LIPOPROTEIN SIGNAL PEPTIDASE"/>
    <property type="match status" value="1"/>
</dbReference>
<comment type="subcellular location">
    <subcellularLocation>
        <location evidence="10">Cell membrane</location>
        <topology evidence="10">Multi-pass membrane protein</topology>
    </subcellularLocation>
</comment>
<dbReference type="UniPathway" id="UPA00665"/>
<dbReference type="NCBIfam" id="TIGR00077">
    <property type="entry name" value="lspA"/>
    <property type="match status" value="1"/>
</dbReference>
<dbReference type="GO" id="GO:0006508">
    <property type="term" value="P:proteolysis"/>
    <property type="evidence" value="ECO:0007669"/>
    <property type="project" value="UniProtKB-KW"/>
</dbReference>
<comment type="catalytic activity">
    <reaction evidence="10 11">
        <text>Release of signal peptides from bacterial membrane prolipoproteins. Hydrolyzes -Xaa-Yaa-Zaa-|-(S,diacylglyceryl)Cys-, in which Xaa is hydrophobic (preferably Leu), and Yaa (Ala or Ser) and Zaa (Gly or Ala) have small, neutral side chains.</text>
        <dbReference type="EC" id="3.4.23.36"/>
    </reaction>
</comment>
<dbReference type="InterPro" id="IPR001872">
    <property type="entry name" value="Peptidase_A8"/>
</dbReference>
<dbReference type="PANTHER" id="PTHR33695:SF1">
    <property type="entry name" value="LIPOPROTEIN SIGNAL PEPTIDASE"/>
    <property type="match status" value="1"/>
</dbReference>
<comment type="caution">
    <text evidence="10">Lacks conserved residue(s) required for the propagation of feature annotation.</text>
</comment>
<feature type="transmembrane region" description="Helical" evidence="10">
    <location>
        <begin position="103"/>
        <end position="121"/>
    </location>
</feature>
<keyword evidence="3" id="KW-0997">Cell inner membrane</keyword>
<keyword evidence="7 10" id="KW-0378">Hydrolase</keyword>
<keyword evidence="4 10" id="KW-0645">Protease</keyword>
<evidence type="ECO:0000256" key="4">
    <source>
        <dbReference type="ARBA" id="ARBA00022670"/>
    </source>
</evidence>
<name>A0A0B7GTY3_TREPH</name>
<gene>
    <name evidence="10 13" type="primary">lspA</name>
    <name evidence="13" type="ORF">TPHV1_290016</name>
</gene>
<reference evidence="14" key="1">
    <citation type="submission" date="2015-01" db="EMBL/GenBank/DDBJ databases">
        <authorList>
            <person name="Manzoor Shahid"/>
            <person name="Zubair Saima"/>
        </authorList>
    </citation>
    <scope>NUCLEOTIDE SEQUENCE [LARGE SCALE GENOMIC DNA]</scope>
    <source>
        <strain evidence="14">V1</strain>
    </source>
</reference>
<dbReference type="EMBL" id="CDNC01000022">
    <property type="protein sequence ID" value="CEM62099.1"/>
    <property type="molecule type" value="Genomic_DNA"/>
</dbReference>
<comment type="similarity">
    <text evidence="1 10 12">Belongs to the peptidase A8 family.</text>
</comment>
<feature type="active site" evidence="10">
    <location>
        <position position="128"/>
    </location>
</feature>
<evidence type="ECO:0000313" key="14">
    <source>
        <dbReference type="Proteomes" id="UP000042527"/>
    </source>
</evidence>
<evidence type="ECO:0000256" key="8">
    <source>
        <dbReference type="ARBA" id="ARBA00022989"/>
    </source>
</evidence>